<accession>A0A0C3EZM8</accession>
<sequence>MSAQTSGNTIHPTFAQTYASLGSLVEKGSGRKQGASDVWYFVRGLHSVVRLDTLPEKETLCEKQPDSKKFSHLGCRLCTVASARRLVTACQVGNENGGWGDPPSLLQIVGLLKDVDDTQWSSTFLMIDRVLELYLAIDVFLKRELPELSHAISASVIKLDEYLAKSRRTKLYALAIVINPTIKFKWLKENWTESNYEEARLAVRASILEYRKDLRSRTKASTSNIATPTPTRRAFVTPSASAQASGHARLKSLARSLSASSLPPPVTPLESNTSTEAEKEEVERRAVIEDERIVDRELTNYEMDGVIDENHPEFDDFDILRYWQSKQGTYPLLWRIALNVLPAQASAVPCEQVFSSSKETDALRRSSLSPVVMEILQVLKYIFRNDRLSFTDDFVARKSSLLLILIFQE</sequence>
<dbReference type="InterPro" id="IPR008906">
    <property type="entry name" value="HATC_C_dom"/>
</dbReference>
<protein>
    <recommendedName>
        <fullName evidence="7">HAT C-terminal dimerisation domain-containing protein</fullName>
    </recommendedName>
</protein>
<gene>
    <name evidence="8" type="ORF">PILCRDRAFT_93094</name>
</gene>
<keyword evidence="3" id="KW-0863">Zinc-finger</keyword>
<proteinExistence type="predicted"/>
<evidence type="ECO:0000313" key="9">
    <source>
        <dbReference type="Proteomes" id="UP000054166"/>
    </source>
</evidence>
<feature type="compositionally biased region" description="Polar residues" evidence="6">
    <location>
        <begin position="221"/>
        <end position="230"/>
    </location>
</feature>
<dbReference type="GO" id="GO:0046983">
    <property type="term" value="F:protein dimerization activity"/>
    <property type="evidence" value="ECO:0007669"/>
    <property type="project" value="InterPro"/>
</dbReference>
<dbReference type="InterPro" id="IPR052035">
    <property type="entry name" value="ZnF_BED_domain_contain"/>
</dbReference>
<evidence type="ECO:0000256" key="4">
    <source>
        <dbReference type="ARBA" id="ARBA00022833"/>
    </source>
</evidence>
<name>A0A0C3EZM8_PILCF</name>
<feature type="region of interest" description="Disordered" evidence="6">
    <location>
        <begin position="258"/>
        <end position="284"/>
    </location>
</feature>
<organism evidence="8 9">
    <name type="scientific">Piloderma croceum (strain F 1598)</name>
    <dbReference type="NCBI Taxonomy" id="765440"/>
    <lineage>
        <taxon>Eukaryota</taxon>
        <taxon>Fungi</taxon>
        <taxon>Dikarya</taxon>
        <taxon>Basidiomycota</taxon>
        <taxon>Agaricomycotina</taxon>
        <taxon>Agaricomycetes</taxon>
        <taxon>Agaricomycetidae</taxon>
        <taxon>Atheliales</taxon>
        <taxon>Atheliaceae</taxon>
        <taxon>Piloderma</taxon>
    </lineage>
</organism>
<keyword evidence="4" id="KW-0862">Zinc</keyword>
<evidence type="ECO:0000256" key="2">
    <source>
        <dbReference type="ARBA" id="ARBA00022723"/>
    </source>
</evidence>
<dbReference type="HOGENOM" id="CLU_672877_0_0_1"/>
<evidence type="ECO:0000313" key="8">
    <source>
        <dbReference type="EMBL" id="KIM73389.1"/>
    </source>
</evidence>
<dbReference type="Pfam" id="PF05699">
    <property type="entry name" value="Dimer_Tnp_hAT"/>
    <property type="match status" value="1"/>
</dbReference>
<dbReference type="GO" id="GO:0008270">
    <property type="term" value="F:zinc ion binding"/>
    <property type="evidence" value="ECO:0007669"/>
    <property type="project" value="UniProtKB-KW"/>
</dbReference>
<evidence type="ECO:0000259" key="7">
    <source>
        <dbReference type="Pfam" id="PF05699"/>
    </source>
</evidence>
<evidence type="ECO:0000256" key="1">
    <source>
        <dbReference type="ARBA" id="ARBA00004123"/>
    </source>
</evidence>
<dbReference type="AlphaFoldDB" id="A0A0C3EZM8"/>
<dbReference type="GO" id="GO:0005634">
    <property type="term" value="C:nucleus"/>
    <property type="evidence" value="ECO:0007669"/>
    <property type="project" value="UniProtKB-SubCell"/>
</dbReference>
<dbReference type="SUPFAM" id="SSF53098">
    <property type="entry name" value="Ribonuclease H-like"/>
    <property type="match status" value="1"/>
</dbReference>
<reference evidence="9" key="2">
    <citation type="submission" date="2015-01" db="EMBL/GenBank/DDBJ databases">
        <title>Evolutionary Origins and Diversification of the Mycorrhizal Mutualists.</title>
        <authorList>
            <consortium name="DOE Joint Genome Institute"/>
            <consortium name="Mycorrhizal Genomics Consortium"/>
            <person name="Kohler A."/>
            <person name="Kuo A."/>
            <person name="Nagy L.G."/>
            <person name="Floudas D."/>
            <person name="Copeland A."/>
            <person name="Barry K.W."/>
            <person name="Cichocki N."/>
            <person name="Veneault-Fourrey C."/>
            <person name="LaButti K."/>
            <person name="Lindquist E.A."/>
            <person name="Lipzen A."/>
            <person name="Lundell T."/>
            <person name="Morin E."/>
            <person name="Murat C."/>
            <person name="Riley R."/>
            <person name="Ohm R."/>
            <person name="Sun H."/>
            <person name="Tunlid A."/>
            <person name="Henrissat B."/>
            <person name="Grigoriev I.V."/>
            <person name="Hibbett D.S."/>
            <person name="Martin F."/>
        </authorList>
    </citation>
    <scope>NUCLEOTIDE SEQUENCE [LARGE SCALE GENOMIC DNA]</scope>
    <source>
        <strain evidence="9">F 1598</strain>
    </source>
</reference>
<comment type="subcellular location">
    <subcellularLocation>
        <location evidence="1">Nucleus</location>
    </subcellularLocation>
</comment>
<evidence type="ECO:0000256" key="3">
    <source>
        <dbReference type="ARBA" id="ARBA00022771"/>
    </source>
</evidence>
<keyword evidence="5" id="KW-0539">Nucleus</keyword>
<dbReference type="Proteomes" id="UP000054166">
    <property type="component" value="Unassembled WGS sequence"/>
</dbReference>
<keyword evidence="9" id="KW-1185">Reference proteome</keyword>
<evidence type="ECO:0000256" key="6">
    <source>
        <dbReference type="SAM" id="MobiDB-lite"/>
    </source>
</evidence>
<dbReference type="InParanoid" id="A0A0C3EZM8"/>
<dbReference type="PANTHER" id="PTHR46481">
    <property type="entry name" value="ZINC FINGER BED DOMAIN-CONTAINING PROTEIN 4"/>
    <property type="match status" value="1"/>
</dbReference>
<dbReference type="InterPro" id="IPR012337">
    <property type="entry name" value="RNaseH-like_sf"/>
</dbReference>
<feature type="domain" description="HAT C-terminal dimerisation" evidence="7">
    <location>
        <begin position="297"/>
        <end position="377"/>
    </location>
</feature>
<evidence type="ECO:0000256" key="5">
    <source>
        <dbReference type="ARBA" id="ARBA00023242"/>
    </source>
</evidence>
<keyword evidence="2" id="KW-0479">Metal-binding</keyword>
<dbReference type="EMBL" id="KN833084">
    <property type="protein sequence ID" value="KIM73389.1"/>
    <property type="molecule type" value="Genomic_DNA"/>
</dbReference>
<dbReference type="PANTHER" id="PTHR46481:SF10">
    <property type="entry name" value="ZINC FINGER BED DOMAIN-CONTAINING PROTEIN 39"/>
    <property type="match status" value="1"/>
</dbReference>
<feature type="region of interest" description="Disordered" evidence="6">
    <location>
        <begin position="221"/>
        <end position="243"/>
    </location>
</feature>
<reference evidence="8 9" key="1">
    <citation type="submission" date="2014-04" db="EMBL/GenBank/DDBJ databases">
        <authorList>
            <consortium name="DOE Joint Genome Institute"/>
            <person name="Kuo A."/>
            <person name="Tarkka M."/>
            <person name="Buscot F."/>
            <person name="Kohler A."/>
            <person name="Nagy L.G."/>
            <person name="Floudas D."/>
            <person name="Copeland A."/>
            <person name="Barry K.W."/>
            <person name="Cichocki N."/>
            <person name="Veneault-Fourrey C."/>
            <person name="LaButti K."/>
            <person name="Lindquist E.A."/>
            <person name="Lipzen A."/>
            <person name="Lundell T."/>
            <person name="Morin E."/>
            <person name="Murat C."/>
            <person name="Sun H."/>
            <person name="Tunlid A."/>
            <person name="Henrissat B."/>
            <person name="Grigoriev I.V."/>
            <person name="Hibbett D.S."/>
            <person name="Martin F."/>
            <person name="Nordberg H.P."/>
            <person name="Cantor M.N."/>
            <person name="Hua S.X."/>
        </authorList>
    </citation>
    <scope>NUCLEOTIDE SEQUENCE [LARGE SCALE GENOMIC DNA]</scope>
    <source>
        <strain evidence="8 9">F 1598</strain>
    </source>
</reference>
<dbReference type="OrthoDB" id="3262464at2759"/>